<keyword evidence="2" id="KW-1185">Reference proteome</keyword>
<dbReference type="EMBL" id="SOML01000015">
    <property type="protein sequence ID" value="TFD93017.1"/>
    <property type="molecule type" value="Genomic_DNA"/>
</dbReference>
<protein>
    <submittedName>
        <fullName evidence="1">Uncharacterized protein</fullName>
    </submittedName>
</protein>
<dbReference type="RefSeq" id="WP_134437437.1">
    <property type="nucleotide sequence ID" value="NZ_SOML01000015.1"/>
</dbReference>
<evidence type="ECO:0000313" key="1">
    <source>
        <dbReference type="EMBL" id="TFD93017.1"/>
    </source>
</evidence>
<dbReference type="AlphaFoldDB" id="A0A4Y8KVQ4"/>
<accession>A0A4Y8KVQ4</accession>
<comment type="caution">
    <text evidence="1">The sequence shown here is derived from an EMBL/GenBank/DDBJ whole genome shotgun (WGS) entry which is preliminary data.</text>
</comment>
<name>A0A4Y8KVQ4_9BACT</name>
<organism evidence="1 2">
    <name type="scientific">Dysgonomonas capnocytophagoides</name>
    <dbReference type="NCBI Taxonomy" id="45254"/>
    <lineage>
        <taxon>Bacteria</taxon>
        <taxon>Pseudomonadati</taxon>
        <taxon>Bacteroidota</taxon>
        <taxon>Bacteroidia</taxon>
        <taxon>Bacteroidales</taxon>
        <taxon>Dysgonomonadaceae</taxon>
        <taxon>Dysgonomonas</taxon>
    </lineage>
</organism>
<dbReference type="Proteomes" id="UP000297861">
    <property type="component" value="Unassembled WGS sequence"/>
</dbReference>
<evidence type="ECO:0000313" key="2">
    <source>
        <dbReference type="Proteomes" id="UP000297861"/>
    </source>
</evidence>
<reference evidence="1 2" key="1">
    <citation type="submission" date="2019-03" db="EMBL/GenBank/DDBJ databases">
        <title>San Antonio Military Medical Center submission to MRSN (WRAIR), pending publication.</title>
        <authorList>
            <person name="Blyth D.M."/>
            <person name="Mccarthy S.L."/>
            <person name="Schall S.E."/>
            <person name="Stam J.A."/>
            <person name="Ong A.C."/>
            <person name="Mcgann P.T."/>
        </authorList>
    </citation>
    <scope>NUCLEOTIDE SEQUENCE [LARGE SCALE GENOMIC DNA]</scope>
    <source>
        <strain evidence="1 2">MRSN571793</strain>
    </source>
</reference>
<sequence>MSCKLTANVNKTNCTYQVAGLLALYLINFDTANKWTLDAENDKIIDAIVLAGETDKAFKLEFSDGSASFTDELAANGNGGKYRTHTVNFTLSEYDYNILNQGDALSLGKFTAVVVDKNRRCIVLGRNNGLSATSFNYASGAADADASGWTTVLAGTEIEIGKLLKDESVITSIVSPVVITP</sequence>
<proteinExistence type="predicted"/>
<gene>
    <name evidence="1" type="ORF">E2605_18065</name>
</gene>